<protein>
    <submittedName>
        <fullName evidence="6">Lytic transglycosylase domain-containing protein</fullName>
    </submittedName>
</protein>
<dbReference type="PANTHER" id="PTHR37423">
    <property type="entry name" value="SOLUBLE LYTIC MUREIN TRANSGLYCOSYLASE-RELATED"/>
    <property type="match status" value="1"/>
</dbReference>
<dbReference type="Pfam" id="PF01464">
    <property type="entry name" value="SLT"/>
    <property type="match status" value="1"/>
</dbReference>
<dbReference type="Gene3D" id="1.10.530.10">
    <property type="match status" value="1"/>
</dbReference>
<dbReference type="InterPro" id="IPR023346">
    <property type="entry name" value="Lysozyme-like_dom_sf"/>
</dbReference>
<comment type="similarity">
    <text evidence="2">Belongs to the virb1 family.</text>
</comment>
<comment type="caution">
    <text evidence="6">The sequence shown here is derived from an EMBL/GenBank/DDBJ whole genome shotgun (WGS) entry which is preliminary data.</text>
</comment>
<feature type="region of interest" description="Disordered" evidence="3">
    <location>
        <begin position="37"/>
        <end position="96"/>
    </location>
</feature>
<keyword evidence="7" id="KW-1185">Reference proteome</keyword>
<dbReference type="InterPro" id="IPR008258">
    <property type="entry name" value="Transglycosylase_SLT_dom_1"/>
</dbReference>
<dbReference type="AlphaFoldDB" id="A0A371XG70"/>
<dbReference type="PANTHER" id="PTHR37423:SF2">
    <property type="entry name" value="MEMBRANE-BOUND LYTIC MUREIN TRANSGLYCOSYLASE C"/>
    <property type="match status" value="1"/>
</dbReference>
<dbReference type="SUPFAM" id="SSF53955">
    <property type="entry name" value="Lysozyme-like"/>
    <property type="match status" value="1"/>
</dbReference>
<reference evidence="7" key="1">
    <citation type="submission" date="2018-08" db="EMBL/GenBank/DDBJ databases">
        <authorList>
            <person name="Im W.T."/>
        </authorList>
    </citation>
    <scope>NUCLEOTIDE SEQUENCE [LARGE SCALE GENOMIC DNA]</scope>
    <source>
        <strain evidence="7">LA-28</strain>
    </source>
</reference>
<evidence type="ECO:0000256" key="1">
    <source>
        <dbReference type="ARBA" id="ARBA00007734"/>
    </source>
</evidence>
<gene>
    <name evidence="6" type="ORF">DY251_08140</name>
</gene>
<dbReference type="RefSeq" id="WP_116623371.1">
    <property type="nucleotide sequence ID" value="NZ_QURN01000005.1"/>
</dbReference>
<evidence type="ECO:0000313" key="7">
    <source>
        <dbReference type="Proteomes" id="UP000262379"/>
    </source>
</evidence>
<dbReference type="Proteomes" id="UP000262379">
    <property type="component" value="Unassembled WGS sequence"/>
</dbReference>
<dbReference type="EMBL" id="QURN01000005">
    <property type="protein sequence ID" value="RFC68228.1"/>
    <property type="molecule type" value="Genomic_DNA"/>
</dbReference>
<evidence type="ECO:0000259" key="5">
    <source>
        <dbReference type="Pfam" id="PF01464"/>
    </source>
</evidence>
<organism evidence="6 7">
    <name type="scientific">Mesorhizobium denitrificans</name>
    <dbReference type="NCBI Taxonomy" id="2294114"/>
    <lineage>
        <taxon>Bacteria</taxon>
        <taxon>Pseudomonadati</taxon>
        <taxon>Pseudomonadota</taxon>
        <taxon>Alphaproteobacteria</taxon>
        <taxon>Hyphomicrobiales</taxon>
        <taxon>Phyllobacteriaceae</taxon>
        <taxon>Mesorhizobium</taxon>
    </lineage>
</organism>
<evidence type="ECO:0000256" key="3">
    <source>
        <dbReference type="SAM" id="MobiDB-lite"/>
    </source>
</evidence>
<name>A0A371XG70_9HYPH</name>
<proteinExistence type="inferred from homology"/>
<feature type="domain" description="Transglycosylase SLT" evidence="5">
    <location>
        <begin position="127"/>
        <end position="224"/>
    </location>
</feature>
<accession>A0A371XG70</accession>
<evidence type="ECO:0000313" key="6">
    <source>
        <dbReference type="EMBL" id="RFC68228.1"/>
    </source>
</evidence>
<keyword evidence="4" id="KW-0732">Signal</keyword>
<sequence length="243" mass="25261">MTIRLFVAAALAAGMISVAAKAEELPKDRAGGVVRAIDKPASKKASKEGAKTRTAKAQTGKAEKKTAAKSSKRKSQVALMARERKSGKALRKGRSVPASVDKMTTAGIAGVVAARTAVDASAYSSIIARYANQYSVPLSLAHAVIQVESNYRPGIVGSAGEIGLMQIKPSTARMLGYSGSVAGLHDPETNIRFGMKYLSMAKELGDGSTCGTILKYNAGHAATRMNPTSSAYCAKVTKLIAGI</sequence>
<feature type="compositionally biased region" description="Basic and acidic residues" evidence="3">
    <location>
        <begin position="37"/>
        <end position="51"/>
    </location>
</feature>
<evidence type="ECO:0000256" key="4">
    <source>
        <dbReference type="SAM" id="SignalP"/>
    </source>
</evidence>
<feature type="signal peptide" evidence="4">
    <location>
        <begin position="1"/>
        <end position="22"/>
    </location>
</feature>
<evidence type="ECO:0000256" key="2">
    <source>
        <dbReference type="ARBA" id="ARBA00009387"/>
    </source>
</evidence>
<feature type="chain" id="PRO_5016918590" evidence="4">
    <location>
        <begin position="23"/>
        <end position="243"/>
    </location>
</feature>
<comment type="similarity">
    <text evidence="1">Belongs to the transglycosylase Slt family.</text>
</comment>